<sequence length="317" mass="35259">MISKFLRAAGNFESDGDHEEDIQLEVNVVQPYQEENASRETDTDPRTFVEQPSTGDHSAVITTYEAAPSRLLLLISFNKFPKREFQGVLIDQVTSGQVFRGCTHEDIVLQLGMVYDELYQQDAALAEMVWAILTIIGDKLDADEELHPVLFGEAKSQSTVMHVPVMSVAEMVDNAPAPNAGPSRNSRSGGEVLSGQRRVRVVGMVQLKQHADEENYVGQKDKTHWTRLGRVRIGQTVINAVADQGTEVSLITRWAADGLGLTVRTEQRPWLKSAWASDVYQAYGTARAKVEIEDGPCKWLPLVVLDEDQPWELLIGN</sequence>
<protein>
    <submittedName>
        <fullName evidence="2">Uncharacterized protein</fullName>
    </submittedName>
</protein>
<feature type="compositionally biased region" description="Basic and acidic residues" evidence="1">
    <location>
        <begin position="36"/>
        <end position="47"/>
    </location>
</feature>
<reference evidence="2" key="1">
    <citation type="submission" date="2022-07" db="EMBL/GenBank/DDBJ databases">
        <title>Phylogenomic reconstructions and comparative analyses of Kickxellomycotina fungi.</title>
        <authorList>
            <person name="Reynolds N.K."/>
            <person name="Stajich J.E."/>
            <person name="Barry K."/>
            <person name="Grigoriev I.V."/>
            <person name="Crous P."/>
            <person name="Smith M.E."/>
        </authorList>
    </citation>
    <scope>NUCLEOTIDE SEQUENCE</scope>
    <source>
        <strain evidence="2">NRRL 1565</strain>
    </source>
</reference>
<gene>
    <name evidence="2" type="ORF">H4R20_000278</name>
</gene>
<proteinExistence type="predicted"/>
<dbReference type="Proteomes" id="UP001140094">
    <property type="component" value="Unassembled WGS sequence"/>
</dbReference>
<organism evidence="2 3">
    <name type="scientific">Coemansia guatemalensis</name>
    <dbReference type="NCBI Taxonomy" id="2761395"/>
    <lineage>
        <taxon>Eukaryota</taxon>
        <taxon>Fungi</taxon>
        <taxon>Fungi incertae sedis</taxon>
        <taxon>Zoopagomycota</taxon>
        <taxon>Kickxellomycotina</taxon>
        <taxon>Kickxellomycetes</taxon>
        <taxon>Kickxellales</taxon>
        <taxon>Kickxellaceae</taxon>
        <taxon>Coemansia</taxon>
    </lineage>
</organism>
<comment type="caution">
    <text evidence="2">The sequence shown here is derived from an EMBL/GenBank/DDBJ whole genome shotgun (WGS) entry which is preliminary data.</text>
</comment>
<keyword evidence="3" id="KW-1185">Reference proteome</keyword>
<dbReference type="EMBL" id="JANBUO010000007">
    <property type="protein sequence ID" value="KAJ2809214.1"/>
    <property type="molecule type" value="Genomic_DNA"/>
</dbReference>
<evidence type="ECO:0000313" key="2">
    <source>
        <dbReference type="EMBL" id="KAJ2809214.1"/>
    </source>
</evidence>
<evidence type="ECO:0000256" key="1">
    <source>
        <dbReference type="SAM" id="MobiDB-lite"/>
    </source>
</evidence>
<dbReference type="OrthoDB" id="5590456at2759"/>
<dbReference type="AlphaFoldDB" id="A0A9W8I5J0"/>
<name>A0A9W8I5J0_9FUNG</name>
<evidence type="ECO:0000313" key="3">
    <source>
        <dbReference type="Proteomes" id="UP001140094"/>
    </source>
</evidence>
<accession>A0A9W8I5J0</accession>
<feature type="region of interest" description="Disordered" evidence="1">
    <location>
        <begin position="34"/>
        <end position="54"/>
    </location>
</feature>